<evidence type="ECO:0000256" key="2">
    <source>
        <dbReference type="ARBA" id="ARBA00012534"/>
    </source>
</evidence>
<evidence type="ECO:0000313" key="7">
    <source>
        <dbReference type="EMBL" id="QFR49694.1"/>
    </source>
</evidence>
<dbReference type="InterPro" id="IPR000780">
    <property type="entry name" value="CheR_MeTrfase"/>
</dbReference>
<dbReference type="EMBL" id="CP043617">
    <property type="protein sequence ID" value="QFR49694.1"/>
    <property type="molecule type" value="Genomic_DNA"/>
</dbReference>
<dbReference type="OrthoDB" id="9786165at2"/>
<dbReference type="InterPro" id="IPR036804">
    <property type="entry name" value="CheR_N_sf"/>
</dbReference>
<feature type="domain" description="CheR-type methyltransferase" evidence="6">
    <location>
        <begin position="1"/>
        <end position="276"/>
    </location>
</feature>
<evidence type="ECO:0000313" key="8">
    <source>
        <dbReference type="Proteomes" id="UP000326944"/>
    </source>
</evidence>
<comment type="catalytic activity">
    <reaction evidence="1">
        <text>L-glutamyl-[protein] + S-adenosyl-L-methionine = [protein]-L-glutamate 5-O-methyl ester + S-adenosyl-L-homocysteine</text>
        <dbReference type="Rhea" id="RHEA:24452"/>
        <dbReference type="Rhea" id="RHEA-COMP:10208"/>
        <dbReference type="Rhea" id="RHEA-COMP:10311"/>
        <dbReference type="ChEBI" id="CHEBI:29973"/>
        <dbReference type="ChEBI" id="CHEBI:57856"/>
        <dbReference type="ChEBI" id="CHEBI:59789"/>
        <dbReference type="ChEBI" id="CHEBI:82795"/>
        <dbReference type="EC" id="2.1.1.80"/>
    </reaction>
</comment>
<evidence type="ECO:0000256" key="5">
    <source>
        <dbReference type="ARBA" id="ARBA00022691"/>
    </source>
</evidence>
<dbReference type="Pfam" id="PF01739">
    <property type="entry name" value="CheR"/>
    <property type="match status" value="1"/>
</dbReference>
<dbReference type="SUPFAM" id="SSF53335">
    <property type="entry name" value="S-adenosyl-L-methionine-dependent methyltransferases"/>
    <property type="match status" value="1"/>
</dbReference>
<keyword evidence="4 7" id="KW-0808">Transferase</keyword>
<dbReference type="AlphaFoldDB" id="A0A5P8P1Y8"/>
<dbReference type="SMART" id="SM00138">
    <property type="entry name" value="MeTrc"/>
    <property type="match status" value="1"/>
</dbReference>
<proteinExistence type="predicted"/>
<protein>
    <recommendedName>
        <fullName evidence="2">protein-glutamate O-methyltransferase</fullName>
        <ecNumber evidence="2">2.1.1.80</ecNumber>
    </recommendedName>
</protein>
<keyword evidence="5" id="KW-0949">S-adenosyl-L-methionine</keyword>
<dbReference type="EC" id="2.1.1.80" evidence="2"/>
<dbReference type="PANTHER" id="PTHR24422:SF10">
    <property type="entry name" value="CHEMOTAXIS PROTEIN METHYLTRANSFERASE 2"/>
    <property type="match status" value="1"/>
</dbReference>
<gene>
    <name evidence="7" type="ORF">FJR48_08090</name>
</gene>
<evidence type="ECO:0000256" key="3">
    <source>
        <dbReference type="ARBA" id="ARBA00022603"/>
    </source>
</evidence>
<organism evidence="7 8">
    <name type="scientific">Sulfurimonas lithotrophica</name>
    <dbReference type="NCBI Taxonomy" id="2590022"/>
    <lineage>
        <taxon>Bacteria</taxon>
        <taxon>Pseudomonadati</taxon>
        <taxon>Campylobacterota</taxon>
        <taxon>Epsilonproteobacteria</taxon>
        <taxon>Campylobacterales</taxon>
        <taxon>Sulfurimonadaceae</taxon>
        <taxon>Sulfurimonas</taxon>
    </lineage>
</organism>
<dbReference type="PROSITE" id="PS50123">
    <property type="entry name" value="CHER"/>
    <property type="match status" value="1"/>
</dbReference>
<dbReference type="PANTHER" id="PTHR24422">
    <property type="entry name" value="CHEMOTAXIS PROTEIN METHYLTRANSFERASE"/>
    <property type="match status" value="1"/>
</dbReference>
<dbReference type="Gene3D" id="1.10.155.10">
    <property type="entry name" value="Chemotaxis receptor methyltransferase CheR, N-terminal domain"/>
    <property type="match status" value="1"/>
</dbReference>
<evidence type="ECO:0000256" key="4">
    <source>
        <dbReference type="ARBA" id="ARBA00022679"/>
    </source>
</evidence>
<keyword evidence="8" id="KW-1185">Reference proteome</keyword>
<reference evidence="7 8" key="1">
    <citation type="submission" date="2019-09" db="EMBL/GenBank/DDBJ databases">
        <title>Sulfurimonas gotlandica sp. nov., a chemoautotrophic and psychrotolerant epsilonproteobacterium isolated from a pelagic redoxcline, and an emended description of the genus Sulfurimonas.</title>
        <authorList>
            <person name="Wang S."/>
            <person name="Jiang L."/>
            <person name="Shao S."/>
        </authorList>
    </citation>
    <scope>NUCLEOTIDE SEQUENCE [LARGE SCALE GENOMIC DNA]</scope>
    <source>
        <strain evidence="7 8">GYSZ_1</strain>
    </source>
</reference>
<dbReference type="InterPro" id="IPR029063">
    <property type="entry name" value="SAM-dependent_MTases_sf"/>
</dbReference>
<dbReference type="KEGG" id="sulg:FJR48_08090"/>
<dbReference type="RefSeq" id="WP_152307641.1">
    <property type="nucleotide sequence ID" value="NZ_CP043617.1"/>
</dbReference>
<dbReference type="Gene3D" id="3.40.50.150">
    <property type="entry name" value="Vaccinia Virus protein VP39"/>
    <property type="match status" value="1"/>
</dbReference>
<evidence type="ECO:0000259" key="6">
    <source>
        <dbReference type="PROSITE" id="PS50123"/>
    </source>
</evidence>
<accession>A0A5P8P1Y8</accession>
<dbReference type="GO" id="GO:0008983">
    <property type="term" value="F:protein-glutamate O-methyltransferase activity"/>
    <property type="evidence" value="ECO:0007669"/>
    <property type="project" value="UniProtKB-EC"/>
</dbReference>
<dbReference type="PRINTS" id="PR00996">
    <property type="entry name" value="CHERMTFRASE"/>
</dbReference>
<evidence type="ECO:0000256" key="1">
    <source>
        <dbReference type="ARBA" id="ARBA00001541"/>
    </source>
</evidence>
<dbReference type="GO" id="GO:0032259">
    <property type="term" value="P:methylation"/>
    <property type="evidence" value="ECO:0007669"/>
    <property type="project" value="UniProtKB-KW"/>
</dbReference>
<dbReference type="Proteomes" id="UP000326944">
    <property type="component" value="Chromosome"/>
</dbReference>
<keyword evidence="3 7" id="KW-0489">Methyltransferase</keyword>
<dbReference type="InterPro" id="IPR022642">
    <property type="entry name" value="CheR_C"/>
</dbReference>
<name>A0A5P8P1Y8_9BACT</name>
<dbReference type="SUPFAM" id="SSF47757">
    <property type="entry name" value="Chemotaxis receptor methyltransferase CheR, N-terminal domain"/>
    <property type="match status" value="1"/>
</dbReference>
<dbReference type="InterPro" id="IPR050903">
    <property type="entry name" value="Bact_Chemotaxis_MeTrfase"/>
</dbReference>
<sequence length="276" mass="32873">MSYILSKDNFENLQEFIYRKSGIYLDKDKHYEKLAKYIEKRALLLDIDSFKKYFYKLRFDDFNTQEFQSLINYITVNETYFYRENNQFETLVNHVLPEFENKLDKSKPIRILSSPCSSGEEPYSILLHIIQKYPLHYTRDIEIVGIDIDSMIIDKAKKGFFSERSVQSIPKEVLNAWFEKIDIGYKISDRLSNKVQFKVVNVFDKNQMLELGKFDIIFSRNMLIYFDDASRKEVVMTFYNMLNENGCIFLGHAENMNRIVSVFNSKKINHTLVYTK</sequence>